<keyword evidence="4" id="KW-1185">Reference proteome</keyword>
<dbReference type="RefSeq" id="WP_256707385.1">
    <property type="nucleotide sequence ID" value="NZ_CP101914.1"/>
</dbReference>
<dbReference type="Pfam" id="PF13490">
    <property type="entry name" value="zf-HC2"/>
    <property type="match status" value="1"/>
</dbReference>
<evidence type="ECO:0000313" key="4">
    <source>
        <dbReference type="Proteomes" id="UP001059773"/>
    </source>
</evidence>
<feature type="transmembrane region" description="Helical" evidence="1">
    <location>
        <begin position="173"/>
        <end position="198"/>
    </location>
</feature>
<evidence type="ECO:0000256" key="1">
    <source>
        <dbReference type="SAM" id="Phobius"/>
    </source>
</evidence>
<keyword evidence="1" id="KW-0472">Membrane</keyword>
<keyword evidence="1" id="KW-0812">Transmembrane</keyword>
<protein>
    <submittedName>
        <fullName evidence="3">Zf-HC2 domain-containing protein</fullName>
    </submittedName>
</protein>
<dbReference type="InterPro" id="IPR027383">
    <property type="entry name" value="Znf_put"/>
</dbReference>
<evidence type="ECO:0000259" key="2">
    <source>
        <dbReference type="Pfam" id="PF13490"/>
    </source>
</evidence>
<accession>A0ABY5JPC0</accession>
<name>A0ABY5JPC0_9BACI</name>
<evidence type="ECO:0000313" key="3">
    <source>
        <dbReference type="EMBL" id="UUI02118.1"/>
    </source>
</evidence>
<feature type="transmembrane region" description="Helical" evidence="1">
    <location>
        <begin position="131"/>
        <end position="161"/>
    </location>
</feature>
<reference evidence="3" key="1">
    <citation type="submission" date="2022-07" db="EMBL/GenBank/DDBJ databases">
        <title>FELIX.</title>
        <authorList>
            <person name="Wan K.H."/>
            <person name="Park S."/>
            <person name="Lawrence Q."/>
            <person name="Eichenberger J.P."/>
            <person name="Booth B.W."/>
            <person name="Piaggio A.J."/>
            <person name="Chandler J.C."/>
            <person name="Franklin A.B."/>
            <person name="Celniker S.E."/>
        </authorList>
    </citation>
    <scope>NUCLEOTIDE SEQUENCE</scope>
    <source>
        <strain evidence="3">QA-1986 374</strain>
    </source>
</reference>
<keyword evidence="1" id="KW-1133">Transmembrane helix</keyword>
<dbReference type="Proteomes" id="UP001059773">
    <property type="component" value="Chromosome"/>
</dbReference>
<organism evidence="3 4">
    <name type="scientific">Oceanobacillus jeddahense</name>
    <dbReference type="NCBI Taxonomy" id="1462527"/>
    <lineage>
        <taxon>Bacteria</taxon>
        <taxon>Bacillati</taxon>
        <taxon>Bacillota</taxon>
        <taxon>Bacilli</taxon>
        <taxon>Bacillales</taxon>
        <taxon>Bacillaceae</taxon>
        <taxon>Oceanobacillus</taxon>
    </lineage>
</organism>
<feature type="transmembrane region" description="Helical" evidence="1">
    <location>
        <begin position="77"/>
        <end position="94"/>
    </location>
</feature>
<sequence>MNNICKVVEDLLPLYMDDLTSEETNQFIEEHLKTCSGCKEKQRALQEELVSESIVRNEPKPSEDQFKQIVLKIRNRMMALLSGAIIMAILIGMFSNVYIFSVLAYVLLASSLFIFIWKVDGKSKKYWISAIFMYVFSALAGFSIGLYTVAIAFILFSLAIGHSFGKIKKRRHAIISIVIAIIIWWIVIHLYNGFWIFYPVIRLLELLLN</sequence>
<proteinExistence type="predicted"/>
<gene>
    <name evidence="3" type="ORF">NP439_19045</name>
</gene>
<feature type="transmembrane region" description="Helical" evidence="1">
    <location>
        <begin position="100"/>
        <end position="119"/>
    </location>
</feature>
<dbReference type="EMBL" id="CP101914">
    <property type="protein sequence ID" value="UUI02118.1"/>
    <property type="molecule type" value="Genomic_DNA"/>
</dbReference>
<feature type="domain" description="Putative zinc-finger" evidence="2">
    <location>
        <begin position="5"/>
        <end position="38"/>
    </location>
</feature>